<accession>A0A8J4U854</accession>
<dbReference type="AlphaFoldDB" id="A0A8J4U854"/>
<sequence>MEGYGLSEEELFASSLHNFTWENSFEQSHVDSHLQQKAPGGVELIELGGPAGRETFLQRRATSLPLTPL</sequence>
<gene>
    <name evidence="1" type="ORF">DAT39_003134</name>
</gene>
<evidence type="ECO:0000313" key="2">
    <source>
        <dbReference type="Proteomes" id="UP000727407"/>
    </source>
</evidence>
<reference evidence="1" key="1">
    <citation type="submission" date="2020-07" db="EMBL/GenBank/DDBJ databases">
        <title>Clarias magur genome sequencing, assembly and annotation.</title>
        <authorList>
            <person name="Kushwaha B."/>
            <person name="Kumar R."/>
            <person name="Das P."/>
            <person name="Joshi C.G."/>
            <person name="Kumar D."/>
            <person name="Nagpure N.S."/>
            <person name="Pandey M."/>
            <person name="Agarwal S."/>
            <person name="Srivastava S."/>
            <person name="Singh M."/>
            <person name="Sahoo L."/>
            <person name="Jayasankar P."/>
            <person name="Meher P.K."/>
            <person name="Koringa P.G."/>
            <person name="Iquebal M.A."/>
            <person name="Das S.P."/>
            <person name="Bit A."/>
            <person name="Patnaik S."/>
            <person name="Patel N."/>
            <person name="Shah T.M."/>
            <person name="Hinsu A."/>
            <person name="Jena J.K."/>
        </authorList>
    </citation>
    <scope>NUCLEOTIDE SEQUENCE</scope>
    <source>
        <strain evidence="1">CIFAMagur01</strain>
        <tissue evidence="1">Testis</tissue>
    </source>
</reference>
<comment type="caution">
    <text evidence="1">The sequence shown here is derived from an EMBL/GenBank/DDBJ whole genome shotgun (WGS) entry which is preliminary data.</text>
</comment>
<protein>
    <submittedName>
        <fullName evidence="1">Peroxisome proliferator-activated receptor gamma coactivator 1-alpha isoform X2</fullName>
    </submittedName>
</protein>
<dbReference type="OrthoDB" id="10280583at2759"/>
<organism evidence="1 2">
    <name type="scientific">Clarias magur</name>
    <name type="common">Asian catfish</name>
    <name type="synonym">Macropteronotus magur</name>
    <dbReference type="NCBI Taxonomy" id="1594786"/>
    <lineage>
        <taxon>Eukaryota</taxon>
        <taxon>Metazoa</taxon>
        <taxon>Chordata</taxon>
        <taxon>Craniata</taxon>
        <taxon>Vertebrata</taxon>
        <taxon>Euteleostomi</taxon>
        <taxon>Actinopterygii</taxon>
        <taxon>Neopterygii</taxon>
        <taxon>Teleostei</taxon>
        <taxon>Ostariophysi</taxon>
        <taxon>Siluriformes</taxon>
        <taxon>Clariidae</taxon>
        <taxon>Clarias</taxon>
    </lineage>
</organism>
<evidence type="ECO:0000313" key="1">
    <source>
        <dbReference type="EMBL" id="KAF5907039.1"/>
    </source>
</evidence>
<proteinExistence type="predicted"/>
<keyword evidence="2" id="KW-1185">Reference proteome</keyword>
<dbReference type="Proteomes" id="UP000727407">
    <property type="component" value="Unassembled WGS sequence"/>
</dbReference>
<name>A0A8J4U854_CLAMG</name>
<dbReference type="EMBL" id="QNUK01000025">
    <property type="protein sequence ID" value="KAF5907039.1"/>
    <property type="molecule type" value="Genomic_DNA"/>
</dbReference>
<keyword evidence="1" id="KW-0675">Receptor</keyword>